<keyword evidence="2 6" id="KW-0808">Transferase</keyword>
<keyword evidence="7" id="KW-1185">Reference proteome</keyword>
<dbReference type="GO" id="GO:0034979">
    <property type="term" value="F:NAD-dependent protein lysine deacetylase activity"/>
    <property type="evidence" value="ECO:0007669"/>
    <property type="project" value="UniProtKB-EC"/>
</dbReference>
<feature type="binding site" evidence="4">
    <location>
        <position position="151"/>
    </location>
    <ligand>
        <name>Zn(2+)</name>
        <dbReference type="ChEBI" id="CHEBI:29105"/>
    </ligand>
</feature>
<sequence>MTHHIDKMKEIINNSKNILFFTGAGISVASGIPDFRSKGGLNDLIAREGYSPEYLLSTEYFRDDPQGFMKFVHRRLIMSDKAPNLVHEWISKLESEGRSLGVITQNIDGLHTDAGSIDVDELHGTLNRFYCVDCGAQYSKRYVMEKHLMTCDDCEGRIRPDIVLYGEVLNQDTITRALNKLSRADTLVVLGSSLIVQPAAGLVSHFNGDHFIIVNRDTTAYDQNAEIVLRDDMLKVVSALRNEDENSTSDEAH</sequence>
<evidence type="ECO:0000313" key="7">
    <source>
        <dbReference type="Proteomes" id="UP001209553"/>
    </source>
</evidence>
<dbReference type="InterPro" id="IPR026591">
    <property type="entry name" value="Sirtuin_cat_small_dom_sf"/>
</dbReference>
<gene>
    <name evidence="6" type="ORF">N9R04_00135</name>
</gene>
<dbReference type="PANTHER" id="PTHR11085:SF4">
    <property type="entry name" value="NAD-DEPENDENT PROTEIN DEACYLASE"/>
    <property type="match status" value="1"/>
</dbReference>
<evidence type="ECO:0000259" key="5">
    <source>
        <dbReference type="PROSITE" id="PS50305"/>
    </source>
</evidence>
<accession>A0ABT2QMB2</accession>
<evidence type="ECO:0000256" key="2">
    <source>
        <dbReference type="ARBA" id="ARBA00022679"/>
    </source>
</evidence>
<dbReference type="Gene3D" id="3.30.1600.10">
    <property type="entry name" value="SIR2/SIRT2 'Small Domain"/>
    <property type="match status" value="1"/>
</dbReference>
<evidence type="ECO:0000313" key="6">
    <source>
        <dbReference type="EMBL" id="MCU5745126.1"/>
    </source>
</evidence>
<feature type="active site" description="Proton acceptor" evidence="4">
    <location>
        <position position="123"/>
    </location>
</feature>
<feature type="binding site" evidence="4">
    <location>
        <position position="131"/>
    </location>
    <ligand>
        <name>Zn(2+)</name>
        <dbReference type="ChEBI" id="CHEBI:29105"/>
    </ligand>
</feature>
<dbReference type="SUPFAM" id="SSF52467">
    <property type="entry name" value="DHS-like NAD/FAD-binding domain"/>
    <property type="match status" value="1"/>
</dbReference>
<evidence type="ECO:0000256" key="3">
    <source>
        <dbReference type="ARBA" id="ARBA00023027"/>
    </source>
</evidence>
<dbReference type="EC" id="2.3.1.286" evidence="1"/>
<dbReference type="InterPro" id="IPR026590">
    <property type="entry name" value="Ssirtuin_cat_dom"/>
</dbReference>
<organism evidence="6 7">
    <name type="scientific">Staphylococcus marylandisciuri</name>
    <dbReference type="NCBI Taxonomy" id="2981529"/>
    <lineage>
        <taxon>Bacteria</taxon>
        <taxon>Bacillati</taxon>
        <taxon>Bacillota</taxon>
        <taxon>Bacilli</taxon>
        <taxon>Bacillales</taxon>
        <taxon>Staphylococcaceae</taxon>
        <taxon>Staphylococcus</taxon>
    </lineage>
</organism>
<keyword evidence="4" id="KW-0862">Zinc</keyword>
<evidence type="ECO:0000256" key="4">
    <source>
        <dbReference type="PROSITE-ProRule" id="PRU00236"/>
    </source>
</evidence>
<comment type="caution">
    <text evidence="6">The sequence shown here is derived from an EMBL/GenBank/DDBJ whole genome shotgun (WGS) entry which is preliminary data.</text>
</comment>
<reference evidence="6 7" key="1">
    <citation type="journal article" date="2023" name="Int. J. Syst. Evol. Microbiol.">
        <title>Streptococcus sciuri sp. nov., Staphylococcus marylandisciuri sp. nov. and Staphylococcus americanisciuri sp. nov., isolated from faeces of eastern grey squirrel (Sciurus carolinensis).</title>
        <authorList>
            <person name="Volokhov D.V."/>
            <person name="Zagorodnyaya T.A."/>
            <person name="Furtak V.A."/>
            <person name="Nattanmai G."/>
            <person name="Randall L."/>
            <person name="Jose S."/>
            <person name="Gao Y."/>
            <person name="Eisenberg T."/>
            <person name="Delmonte P."/>
            <person name="Blom J."/>
            <person name="Mitchell K.K."/>
        </authorList>
    </citation>
    <scope>NUCLEOTIDE SEQUENCE [LARGE SCALE GENOMIC DNA]</scope>
    <source>
        <strain evidence="6 7">SQ8-PEA</strain>
    </source>
</reference>
<feature type="domain" description="Deacetylase sirtuin-type" evidence="5">
    <location>
        <begin position="1"/>
        <end position="253"/>
    </location>
</feature>
<dbReference type="InterPro" id="IPR050134">
    <property type="entry name" value="NAD-dep_sirtuin_deacylases"/>
</dbReference>
<dbReference type="PROSITE" id="PS50305">
    <property type="entry name" value="SIRTUIN"/>
    <property type="match status" value="1"/>
</dbReference>
<dbReference type="PANTHER" id="PTHR11085">
    <property type="entry name" value="NAD-DEPENDENT PROTEIN DEACYLASE SIRTUIN-5, MITOCHONDRIAL-RELATED"/>
    <property type="match status" value="1"/>
</dbReference>
<dbReference type="InterPro" id="IPR003000">
    <property type="entry name" value="Sirtuin"/>
</dbReference>
<feature type="binding site" evidence="4">
    <location>
        <position position="134"/>
    </location>
    <ligand>
        <name>Zn(2+)</name>
        <dbReference type="ChEBI" id="CHEBI:29105"/>
    </ligand>
</feature>
<dbReference type="InterPro" id="IPR029035">
    <property type="entry name" value="DHS-like_NAD/FAD-binding_dom"/>
</dbReference>
<dbReference type="Pfam" id="PF02146">
    <property type="entry name" value="SIR2"/>
    <property type="match status" value="1"/>
</dbReference>
<protein>
    <recommendedName>
        <fullName evidence="1">protein acetyllysine N-acetyltransferase</fullName>
        <ecNumber evidence="1">2.3.1.286</ecNumber>
    </recommendedName>
</protein>
<keyword evidence="3" id="KW-0520">NAD</keyword>
<dbReference type="EMBL" id="JAOPKZ010000001">
    <property type="protein sequence ID" value="MCU5745126.1"/>
    <property type="molecule type" value="Genomic_DNA"/>
</dbReference>
<dbReference type="Proteomes" id="UP001209553">
    <property type="component" value="Unassembled WGS sequence"/>
</dbReference>
<dbReference type="Gene3D" id="3.40.50.1220">
    <property type="entry name" value="TPP-binding domain"/>
    <property type="match status" value="1"/>
</dbReference>
<proteinExistence type="predicted"/>
<dbReference type="RefSeq" id="WP_262853441.1">
    <property type="nucleotide sequence ID" value="NZ_JAOPKZ010000001.1"/>
</dbReference>
<evidence type="ECO:0000256" key="1">
    <source>
        <dbReference type="ARBA" id="ARBA00012928"/>
    </source>
</evidence>
<keyword evidence="4" id="KW-0479">Metal-binding</keyword>
<keyword evidence="6" id="KW-0012">Acyltransferase</keyword>
<dbReference type="NCBIfam" id="NF001752">
    <property type="entry name" value="PRK00481.1-1"/>
    <property type="match status" value="1"/>
</dbReference>
<feature type="binding site" evidence="4">
    <location>
        <position position="154"/>
    </location>
    <ligand>
        <name>Zn(2+)</name>
        <dbReference type="ChEBI" id="CHEBI:29105"/>
    </ligand>
</feature>
<name>A0ABT2QMB2_9STAP</name>